<protein>
    <recommendedName>
        <fullName evidence="4">DUF3015 domain-containing protein</fullName>
    </recommendedName>
</protein>
<evidence type="ECO:0008006" key="4">
    <source>
        <dbReference type="Google" id="ProtNLM"/>
    </source>
</evidence>
<proteinExistence type="predicted"/>
<evidence type="ECO:0000313" key="2">
    <source>
        <dbReference type="EMBL" id="ATD08577.1"/>
    </source>
</evidence>
<sequence>MFKTTLAAAIIVGAMTAPLAAHASDSVNPWQECGIGAIIFPDNGTAAAISNIIWDLGTTAVSTKISSVESCAGREVKTAMFIQQTFPTLEQEIAEGQGEYVSAMLAVRGCDAAATADIVTAIRNDYAAQPANNAEALYNIVETRVSTSYSAQCNAS</sequence>
<dbReference type="Proteomes" id="UP000016521">
    <property type="component" value="Chromosome I"/>
</dbReference>
<organism evidence="2 3">
    <name type="scientific">Pseudoalteromonas piscicida</name>
    <dbReference type="NCBI Taxonomy" id="43662"/>
    <lineage>
        <taxon>Bacteria</taxon>
        <taxon>Pseudomonadati</taxon>
        <taxon>Pseudomonadota</taxon>
        <taxon>Gammaproteobacteria</taxon>
        <taxon>Alteromonadales</taxon>
        <taxon>Pseudoalteromonadaceae</taxon>
        <taxon>Pseudoalteromonas</taxon>
    </lineage>
</organism>
<keyword evidence="1" id="KW-0732">Signal</keyword>
<evidence type="ECO:0000256" key="1">
    <source>
        <dbReference type="SAM" id="SignalP"/>
    </source>
</evidence>
<evidence type="ECO:0000313" key="3">
    <source>
        <dbReference type="Proteomes" id="UP000016521"/>
    </source>
</evidence>
<accession>A0ABM6NI98</accession>
<dbReference type="InterPro" id="IPR021383">
    <property type="entry name" value="DUF3015"/>
</dbReference>
<keyword evidence="3" id="KW-1185">Reference proteome</keyword>
<gene>
    <name evidence="2" type="ORF">PPIS_a3865</name>
</gene>
<feature type="signal peptide" evidence="1">
    <location>
        <begin position="1"/>
        <end position="23"/>
    </location>
</feature>
<dbReference type="EMBL" id="CP011924">
    <property type="protein sequence ID" value="ATD08577.1"/>
    <property type="molecule type" value="Genomic_DNA"/>
</dbReference>
<dbReference type="RefSeq" id="WP_010374493.1">
    <property type="nucleotide sequence ID" value="NZ_CP011924.1"/>
</dbReference>
<reference evidence="2 3" key="1">
    <citation type="submission" date="2015-06" db="EMBL/GenBank/DDBJ databases">
        <authorList>
            <person name="Xie B.-B."/>
            <person name="Rong J.-C."/>
            <person name="Qin Q.-L."/>
            <person name="Zhang Y.-Z."/>
        </authorList>
    </citation>
    <scope>NUCLEOTIDE SEQUENCE [LARGE SCALE GENOMIC DNA]</scope>
    <source>
        <strain evidence="2 3">JCM 20779</strain>
    </source>
</reference>
<name>A0ABM6NI98_PSEO7</name>
<feature type="chain" id="PRO_5046531369" description="DUF3015 domain-containing protein" evidence="1">
    <location>
        <begin position="24"/>
        <end position="156"/>
    </location>
</feature>
<dbReference type="Pfam" id="PF11220">
    <property type="entry name" value="DUF3015"/>
    <property type="match status" value="1"/>
</dbReference>